<dbReference type="AlphaFoldDB" id="A0A2W5FAG5"/>
<dbReference type="InterPro" id="IPR000600">
    <property type="entry name" value="ROK"/>
</dbReference>
<comment type="similarity">
    <text evidence="1">Belongs to the ROK (NagC/XylR) family.</text>
</comment>
<dbReference type="Proteomes" id="UP000249645">
    <property type="component" value="Unassembled WGS sequence"/>
</dbReference>
<dbReference type="EMBL" id="QFOI01000006">
    <property type="protein sequence ID" value="PZP52358.1"/>
    <property type="molecule type" value="Genomic_DNA"/>
</dbReference>
<evidence type="ECO:0008006" key="4">
    <source>
        <dbReference type="Google" id="ProtNLM"/>
    </source>
</evidence>
<dbReference type="InterPro" id="IPR043129">
    <property type="entry name" value="ATPase_NBD"/>
</dbReference>
<dbReference type="PANTHER" id="PTHR18964:SF149">
    <property type="entry name" value="BIFUNCTIONAL UDP-N-ACETYLGLUCOSAMINE 2-EPIMERASE_N-ACETYLMANNOSAMINE KINASE"/>
    <property type="match status" value="1"/>
</dbReference>
<comment type="caution">
    <text evidence="2">The sequence shown here is derived from an EMBL/GenBank/DDBJ whole genome shotgun (WGS) entry which is preliminary data.</text>
</comment>
<evidence type="ECO:0000313" key="2">
    <source>
        <dbReference type="EMBL" id="PZP52358.1"/>
    </source>
</evidence>
<reference evidence="2 3" key="1">
    <citation type="submission" date="2017-11" db="EMBL/GenBank/DDBJ databases">
        <title>Infants hospitalized years apart are colonized by the same room-sourced microbial strains.</title>
        <authorList>
            <person name="Brooks B."/>
            <person name="Olm M.R."/>
            <person name="Firek B.A."/>
            <person name="Baker R."/>
            <person name="Thomas B.C."/>
            <person name="Morowitz M.J."/>
            <person name="Banfield J.F."/>
        </authorList>
    </citation>
    <scope>NUCLEOTIDE SEQUENCE [LARGE SCALE GENOMIC DNA]</scope>
    <source>
        <strain evidence="2">S2_009_000_R2_76</strain>
    </source>
</reference>
<dbReference type="Gene3D" id="3.30.420.40">
    <property type="match status" value="2"/>
</dbReference>
<proteinExistence type="inferred from homology"/>
<name>A0A2W5FAG5_9SPHI</name>
<sequence length="367" mass="39635">MLYQFDSRVVLILDAGGTNFVFSAMRGGQIISDPITLPSNANNIEKCLGALEQGFNSVLKSLKEEPVAISFSFPGPANYPEGIISSDLPNFPAFADTDGFPLKDYLEDLFKIPVFINNDGDLYAFGEAHFGFLPKVNAQLKELGSSKQYKNLVGLTFGTGFGAGIVIDGKLLIGDNSCGAEIFPLRNKEIPACFVEETVSIRGLVRMYKEESGKDDVKVSPEDIFLIAEGKRLGDREAALRTFNRFGDVASDAIADMATLIDGLVVIGGGIAGASKYFMPQILKELNGTIAKVGGGTIGRIPQKAYNLCEESEFKKFASSNGVELVLNNRKIWYDKERKLGIGISDIGATTAIMRGAYSYALSQLGE</sequence>
<dbReference type="PANTHER" id="PTHR18964">
    <property type="entry name" value="ROK (REPRESSOR, ORF, KINASE) FAMILY"/>
    <property type="match status" value="1"/>
</dbReference>
<evidence type="ECO:0000313" key="3">
    <source>
        <dbReference type="Proteomes" id="UP000249645"/>
    </source>
</evidence>
<evidence type="ECO:0000256" key="1">
    <source>
        <dbReference type="ARBA" id="ARBA00006479"/>
    </source>
</evidence>
<organism evidence="2 3">
    <name type="scientific">Pseudopedobacter saltans</name>
    <dbReference type="NCBI Taxonomy" id="151895"/>
    <lineage>
        <taxon>Bacteria</taxon>
        <taxon>Pseudomonadati</taxon>
        <taxon>Bacteroidota</taxon>
        <taxon>Sphingobacteriia</taxon>
        <taxon>Sphingobacteriales</taxon>
        <taxon>Sphingobacteriaceae</taxon>
        <taxon>Pseudopedobacter</taxon>
    </lineage>
</organism>
<accession>A0A2W5FAG5</accession>
<dbReference type="Pfam" id="PF00480">
    <property type="entry name" value="ROK"/>
    <property type="match status" value="1"/>
</dbReference>
<protein>
    <recommendedName>
        <fullName evidence="4">ROK family protein</fullName>
    </recommendedName>
</protein>
<gene>
    <name evidence="2" type="ORF">DI598_00895</name>
</gene>
<dbReference type="SUPFAM" id="SSF53067">
    <property type="entry name" value="Actin-like ATPase domain"/>
    <property type="match status" value="1"/>
</dbReference>